<reference evidence="1" key="1">
    <citation type="submission" date="2020-02" db="EMBL/GenBank/DDBJ databases">
        <authorList>
            <person name="Meier V. D."/>
        </authorList>
    </citation>
    <scope>NUCLEOTIDE SEQUENCE</scope>
    <source>
        <strain evidence="1">AVDCRST_MAG41</strain>
    </source>
</reference>
<feature type="non-terminal residue" evidence="1">
    <location>
        <position position="1"/>
    </location>
</feature>
<dbReference type="AlphaFoldDB" id="A0A6J4JSN0"/>
<proteinExistence type="predicted"/>
<organism evidence="1">
    <name type="scientific">uncultured Mycobacteriales bacterium</name>
    <dbReference type="NCBI Taxonomy" id="581187"/>
    <lineage>
        <taxon>Bacteria</taxon>
        <taxon>Bacillati</taxon>
        <taxon>Actinomycetota</taxon>
        <taxon>Actinomycetes</taxon>
        <taxon>Mycobacteriales</taxon>
        <taxon>environmental samples</taxon>
    </lineage>
</organism>
<evidence type="ECO:0000313" key="1">
    <source>
        <dbReference type="EMBL" id="CAA9286238.1"/>
    </source>
</evidence>
<gene>
    <name evidence="1" type="ORF">AVDCRST_MAG41-4007</name>
</gene>
<protein>
    <submittedName>
        <fullName evidence="1">Uncharacterized protein</fullName>
    </submittedName>
</protein>
<accession>A0A6J4JSN0</accession>
<dbReference type="EMBL" id="CADCTP010000375">
    <property type="protein sequence ID" value="CAA9286238.1"/>
    <property type="molecule type" value="Genomic_DNA"/>
</dbReference>
<sequence length="73" mass="7675">DVGVLAAPGELGEGGVGVQPVPGHQDALGLVDHRAGGQRLAQLRLLPAQLGHGVVLVQQRHRRGRERQRPPGL</sequence>
<name>A0A6J4JSN0_9ACTN</name>
<feature type="non-terminal residue" evidence="1">
    <location>
        <position position="73"/>
    </location>
</feature>